<organism evidence="1 2">
    <name type="scientific">Araneus ventricosus</name>
    <name type="common">Orbweaver spider</name>
    <name type="synonym">Epeira ventricosa</name>
    <dbReference type="NCBI Taxonomy" id="182803"/>
    <lineage>
        <taxon>Eukaryota</taxon>
        <taxon>Metazoa</taxon>
        <taxon>Ecdysozoa</taxon>
        <taxon>Arthropoda</taxon>
        <taxon>Chelicerata</taxon>
        <taxon>Arachnida</taxon>
        <taxon>Araneae</taxon>
        <taxon>Araneomorphae</taxon>
        <taxon>Entelegynae</taxon>
        <taxon>Araneoidea</taxon>
        <taxon>Araneidae</taxon>
        <taxon>Araneus</taxon>
    </lineage>
</organism>
<dbReference type="Proteomes" id="UP000499080">
    <property type="component" value="Unassembled WGS sequence"/>
</dbReference>
<name>A0A4Y2HF86_ARAVE</name>
<comment type="caution">
    <text evidence="1">The sequence shown here is derived from an EMBL/GenBank/DDBJ whole genome shotgun (WGS) entry which is preliminary data.</text>
</comment>
<dbReference type="AlphaFoldDB" id="A0A4Y2HF86"/>
<reference evidence="1 2" key="1">
    <citation type="journal article" date="2019" name="Sci. Rep.">
        <title>Orb-weaving spider Araneus ventricosus genome elucidates the spidroin gene catalogue.</title>
        <authorList>
            <person name="Kono N."/>
            <person name="Nakamura H."/>
            <person name="Ohtoshi R."/>
            <person name="Moran D.A.P."/>
            <person name="Shinohara A."/>
            <person name="Yoshida Y."/>
            <person name="Fujiwara M."/>
            <person name="Mori M."/>
            <person name="Tomita M."/>
            <person name="Arakawa K."/>
        </authorList>
    </citation>
    <scope>NUCLEOTIDE SEQUENCE [LARGE SCALE GENOMIC DNA]</scope>
</reference>
<proteinExistence type="predicted"/>
<accession>A0A4Y2HF86</accession>
<gene>
    <name evidence="1" type="ORF">AVEN_131295_1</name>
</gene>
<evidence type="ECO:0000313" key="2">
    <source>
        <dbReference type="Proteomes" id="UP000499080"/>
    </source>
</evidence>
<keyword evidence="2" id="KW-1185">Reference proteome</keyword>
<dbReference type="EMBL" id="BGPR01001899">
    <property type="protein sequence ID" value="GBM63929.1"/>
    <property type="molecule type" value="Genomic_DNA"/>
</dbReference>
<dbReference type="OrthoDB" id="6106269at2759"/>
<evidence type="ECO:0000313" key="1">
    <source>
        <dbReference type="EMBL" id="GBM63929.1"/>
    </source>
</evidence>
<protein>
    <submittedName>
        <fullName evidence="1">Uncharacterized protein</fullName>
    </submittedName>
</protein>
<sequence length="99" mass="10995">MPLATGVIGDEFVNCHKALEVGNSCMKKMVENNFSDVKLGRKDKVLSLASVNNAVKVYSEKTANDPKVIFQKITVVKKNESELVDCFRYEIISTSHGPF</sequence>